<gene>
    <name evidence="3" type="primary">smpB</name>
    <name evidence="5" type="ORF">CO020_00955</name>
</gene>
<proteinExistence type="inferred from homology"/>
<organism evidence="5 6">
    <name type="scientific">Candidatus Colwellbacteria bacterium CG_4_9_14_0_2_um_filter_50_12</name>
    <dbReference type="NCBI Taxonomy" id="1974538"/>
    <lineage>
        <taxon>Bacteria</taxon>
        <taxon>Candidatus Colwelliibacteriota</taxon>
    </lineage>
</organism>
<dbReference type="InterPro" id="IPR000037">
    <property type="entry name" value="SsrA-bd_prot"/>
</dbReference>
<protein>
    <recommendedName>
        <fullName evidence="3">SsrA-binding protein</fullName>
    </recommendedName>
    <alternativeName>
        <fullName evidence="3">Small protein B</fullName>
    </alternativeName>
</protein>
<evidence type="ECO:0000256" key="4">
    <source>
        <dbReference type="SAM" id="MobiDB-lite"/>
    </source>
</evidence>
<dbReference type="PANTHER" id="PTHR30308:SF2">
    <property type="entry name" value="SSRA-BINDING PROTEIN"/>
    <property type="match status" value="1"/>
</dbReference>
<dbReference type="EMBL" id="PFQX01000040">
    <property type="protein sequence ID" value="PJC65387.1"/>
    <property type="molecule type" value="Genomic_DNA"/>
</dbReference>
<dbReference type="NCBIfam" id="NF003843">
    <property type="entry name" value="PRK05422.1"/>
    <property type="match status" value="1"/>
</dbReference>
<dbReference type="Gene3D" id="2.40.280.10">
    <property type="match status" value="1"/>
</dbReference>
<dbReference type="AlphaFoldDB" id="A0A2M8G157"/>
<dbReference type="GO" id="GO:0003723">
    <property type="term" value="F:RNA binding"/>
    <property type="evidence" value="ECO:0007669"/>
    <property type="project" value="UniProtKB-UniRule"/>
</dbReference>
<sequence length="150" mass="17254">MAELARNRRAYYDYEILEKFEAGIELRGYEVKAVKSGRVNIAGTHVAIRDGALYLLNADIPPYQPQNTPKGYEPTRTRKLLLNRGEIEKLTGRIKERGLTVVPLRLYTAAGKRAIVKLEIALVRSKKQFDKRESIKKKEAKRTIERELSR</sequence>
<dbReference type="GO" id="GO:0070929">
    <property type="term" value="P:trans-translation"/>
    <property type="evidence" value="ECO:0007669"/>
    <property type="project" value="UniProtKB-UniRule"/>
</dbReference>
<name>A0A2M8G157_9BACT</name>
<reference evidence="6" key="1">
    <citation type="submission" date="2017-09" db="EMBL/GenBank/DDBJ databases">
        <title>Depth-based differentiation of microbial function through sediment-hosted aquifers and enrichment of novel symbionts in the deep terrestrial subsurface.</title>
        <authorList>
            <person name="Probst A.J."/>
            <person name="Ladd B."/>
            <person name="Jarett J.K."/>
            <person name="Geller-Mcgrath D.E."/>
            <person name="Sieber C.M.K."/>
            <person name="Emerson J.B."/>
            <person name="Anantharaman K."/>
            <person name="Thomas B.C."/>
            <person name="Malmstrom R."/>
            <person name="Stieglmeier M."/>
            <person name="Klingl A."/>
            <person name="Woyke T."/>
            <person name="Ryan C.M."/>
            <person name="Banfield J.F."/>
        </authorList>
    </citation>
    <scope>NUCLEOTIDE SEQUENCE [LARGE SCALE GENOMIC DNA]</scope>
</reference>
<evidence type="ECO:0000313" key="6">
    <source>
        <dbReference type="Proteomes" id="UP000229674"/>
    </source>
</evidence>
<dbReference type="HAMAP" id="MF_00023">
    <property type="entry name" value="SmpB"/>
    <property type="match status" value="1"/>
</dbReference>
<dbReference type="InterPro" id="IPR023620">
    <property type="entry name" value="SmpB"/>
</dbReference>
<evidence type="ECO:0000256" key="2">
    <source>
        <dbReference type="ARBA" id="ARBA00022884"/>
    </source>
</evidence>
<evidence type="ECO:0000256" key="3">
    <source>
        <dbReference type="HAMAP-Rule" id="MF_00023"/>
    </source>
</evidence>
<dbReference type="NCBIfam" id="TIGR00086">
    <property type="entry name" value="smpB"/>
    <property type="match status" value="1"/>
</dbReference>
<comment type="subcellular location">
    <subcellularLocation>
        <location evidence="3">Cytoplasm</location>
    </subcellularLocation>
    <text evidence="3">The tmRNA-SmpB complex associates with stalled 70S ribosomes.</text>
</comment>
<dbReference type="Pfam" id="PF01668">
    <property type="entry name" value="SmpB"/>
    <property type="match status" value="1"/>
</dbReference>
<comment type="caution">
    <text evidence="5">The sequence shown here is derived from an EMBL/GenBank/DDBJ whole genome shotgun (WGS) entry which is preliminary data.</text>
</comment>
<keyword evidence="2 3" id="KW-0694">RNA-binding</keyword>
<comment type="function">
    <text evidence="3">Required for rescue of stalled ribosomes mediated by trans-translation. Binds to transfer-messenger RNA (tmRNA), required for stable association of tmRNA with ribosomes. tmRNA and SmpB together mimic tRNA shape, replacing the anticodon stem-loop with SmpB. tmRNA is encoded by the ssrA gene; the 2 termini fold to resemble tRNA(Ala) and it encodes a 'tag peptide', a short internal open reading frame. During trans-translation Ala-aminoacylated tmRNA acts like a tRNA, entering the A-site of stalled ribosomes, displacing the stalled mRNA. The ribosome then switches to translate the ORF on the tmRNA; the nascent peptide is terminated with the 'tag peptide' encoded by the tmRNA and targeted for degradation. The ribosome is freed to recommence translation, which seems to be the essential function of trans-translation.</text>
</comment>
<dbReference type="GO" id="GO:0005829">
    <property type="term" value="C:cytosol"/>
    <property type="evidence" value="ECO:0007669"/>
    <property type="project" value="TreeGrafter"/>
</dbReference>
<dbReference type="PROSITE" id="PS01317">
    <property type="entry name" value="SSRP"/>
    <property type="match status" value="1"/>
</dbReference>
<comment type="similarity">
    <text evidence="3">Belongs to the SmpB family.</text>
</comment>
<dbReference type="InterPro" id="IPR020081">
    <property type="entry name" value="SsrA-bd_prot_CS"/>
</dbReference>
<keyword evidence="1 3" id="KW-0963">Cytoplasm</keyword>
<evidence type="ECO:0000256" key="1">
    <source>
        <dbReference type="ARBA" id="ARBA00022490"/>
    </source>
</evidence>
<dbReference type="Proteomes" id="UP000229674">
    <property type="component" value="Unassembled WGS sequence"/>
</dbReference>
<dbReference type="GO" id="GO:0070930">
    <property type="term" value="P:trans-translation-dependent protein tagging"/>
    <property type="evidence" value="ECO:0007669"/>
    <property type="project" value="TreeGrafter"/>
</dbReference>
<evidence type="ECO:0000313" key="5">
    <source>
        <dbReference type="EMBL" id="PJC65387.1"/>
    </source>
</evidence>
<feature type="region of interest" description="Disordered" evidence="4">
    <location>
        <begin position="129"/>
        <end position="150"/>
    </location>
</feature>
<dbReference type="PANTHER" id="PTHR30308">
    <property type="entry name" value="TMRNA-BINDING COMPONENT OF TRANS-TRANSLATION TAGGING COMPLEX"/>
    <property type="match status" value="1"/>
</dbReference>
<dbReference type="SUPFAM" id="SSF74982">
    <property type="entry name" value="Small protein B (SmpB)"/>
    <property type="match status" value="1"/>
</dbReference>
<dbReference type="CDD" id="cd09294">
    <property type="entry name" value="SmpB"/>
    <property type="match status" value="1"/>
</dbReference>
<accession>A0A2M8G157</accession>